<proteinExistence type="predicted"/>
<evidence type="ECO:0000313" key="1">
    <source>
        <dbReference type="EMBL" id="ANS32670.1"/>
    </source>
</evidence>
<evidence type="ECO:0000313" key="2">
    <source>
        <dbReference type="Proteomes" id="UP000186108"/>
    </source>
</evidence>
<name>A0A1B1KJ86_RHOOP</name>
<gene>
    <name evidence="1" type="ORF">R1CP_40450</name>
</gene>
<protein>
    <submittedName>
        <fullName evidence="1">Uncharacterized protein</fullName>
    </submittedName>
</protein>
<reference evidence="1 2" key="1">
    <citation type="submission" date="2014-07" db="EMBL/GenBank/DDBJ databases">
        <authorList>
            <person name="Zhang J.E."/>
            <person name="Yang H."/>
            <person name="Guo J."/>
            <person name="Deng Z."/>
            <person name="Luo H."/>
            <person name="Luo M."/>
            <person name="Zhao B."/>
        </authorList>
    </citation>
    <scope>NUCLEOTIDE SEQUENCE [LARGE SCALE GENOMIC DNA]</scope>
    <source>
        <strain evidence="1 2">1CP</strain>
        <plasmid evidence="2">Plasmid pr1cp2</plasmid>
    </source>
</reference>
<dbReference type="Proteomes" id="UP000186108">
    <property type="component" value="Plasmid pR1CP2"/>
</dbReference>
<keyword evidence="1" id="KW-0614">Plasmid</keyword>
<accession>A0A1B1KJ86</accession>
<organism evidence="1 2">
    <name type="scientific">Rhodococcus opacus</name>
    <name type="common">Nocardia opaca</name>
    <dbReference type="NCBI Taxonomy" id="37919"/>
    <lineage>
        <taxon>Bacteria</taxon>
        <taxon>Bacillati</taxon>
        <taxon>Actinomycetota</taxon>
        <taxon>Actinomycetes</taxon>
        <taxon>Mycobacteriales</taxon>
        <taxon>Nocardiaceae</taxon>
        <taxon>Rhodococcus</taxon>
    </lineage>
</organism>
<sequence>MPETVLQTQTLPIARQRKCPGITFPNRPHASQAWGNFAEPLSIAVSANTDGPTWKVHYPNPGEGRGNPPSETYTTRDALIAELGRLEQLGHQRLKV</sequence>
<geneLocation type="plasmid" evidence="2">
    <name>pr1cp2</name>
</geneLocation>
<dbReference type="EMBL" id="CP009113">
    <property type="protein sequence ID" value="ANS32670.1"/>
    <property type="molecule type" value="Genomic_DNA"/>
</dbReference>
<dbReference type="AlphaFoldDB" id="A0A1B1KJ86"/>